<evidence type="ECO:0000313" key="5">
    <source>
        <dbReference type="Proteomes" id="UP000549394"/>
    </source>
</evidence>
<dbReference type="GO" id="GO:0005509">
    <property type="term" value="F:calcium ion binding"/>
    <property type="evidence" value="ECO:0007669"/>
    <property type="project" value="InterPro"/>
</dbReference>
<dbReference type="PROSITE" id="PS50222">
    <property type="entry name" value="EF_HAND_2"/>
    <property type="match status" value="2"/>
</dbReference>
<name>A0A7I8W063_9ANNE</name>
<dbReference type="InterPro" id="IPR002048">
    <property type="entry name" value="EF_hand_dom"/>
</dbReference>
<dbReference type="InterPro" id="IPR018247">
    <property type="entry name" value="EF_Hand_1_Ca_BS"/>
</dbReference>
<dbReference type="Gene3D" id="1.10.238.10">
    <property type="entry name" value="EF-hand"/>
    <property type="match status" value="1"/>
</dbReference>
<dbReference type="GO" id="GO:0016460">
    <property type="term" value="C:myosin II complex"/>
    <property type="evidence" value="ECO:0007669"/>
    <property type="project" value="TreeGrafter"/>
</dbReference>
<organism evidence="4 5">
    <name type="scientific">Dimorphilus gyrociliatus</name>
    <dbReference type="NCBI Taxonomy" id="2664684"/>
    <lineage>
        <taxon>Eukaryota</taxon>
        <taxon>Metazoa</taxon>
        <taxon>Spiralia</taxon>
        <taxon>Lophotrochozoa</taxon>
        <taxon>Annelida</taxon>
        <taxon>Polychaeta</taxon>
        <taxon>Polychaeta incertae sedis</taxon>
        <taxon>Dinophilidae</taxon>
        <taxon>Dimorphilus</taxon>
    </lineage>
</organism>
<accession>A0A7I8W063</accession>
<dbReference type="FunFam" id="1.10.238.10:FF:000001">
    <property type="entry name" value="Calmodulin 1"/>
    <property type="match status" value="1"/>
</dbReference>
<dbReference type="Pfam" id="PF13499">
    <property type="entry name" value="EF-hand_7"/>
    <property type="match status" value="1"/>
</dbReference>
<dbReference type="Proteomes" id="UP000549394">
    <property type="component" value="Unassembled WGS sequence"/>
</dbReference>
<dbReference type="InterPro" id="IPR050230">
    <property type="entry name" value="CALM/Myosin/TropC-like"/>
</dbReference>
<dbReference type="PANTHER" id="PTHR23048:SF0">
    <property type="entry name" value="CALMODULIN LIKE 3"/>
    <property type="match status" value="1"/>
</dbReference>
<dbReference type="EMBL" id="CAJFCJ010000014">
    <property type="protein sequence ID" value="CAD5121544.1"/>
    <property type="molecule type" value="Genomic_DNA"/>
</dbReference>
<dbReference type="PROSITE" id="PS00018">
    <property type="entry name" value="EF_HAND_1"/>
    <property type="match status" value="1"/>
</dbReference>
<protein>
    <submittedName>
        <fullName evidence="4">DgyrCDS10043</fullName>
    </submittedName>
</protein>
<feature type="domain" description="EF-hand" evidence="3">
    <location>
        <begin position="4"/>
        <end position="39"/>
    </location>
</feature>
<dbReference type="SUPFAM" id="SSF47473">
    <property type="entry name" value="EF-hand"/>
    <property type="match status" value="1"/>
</dbReference>
<dbReference type="AlphaFoldDB" id="A0A7I8W063"/>
<keyword evidence="2" id="KW-0106">Calcium</keyword>
<proteinExistence type="predicted"/>
<evidence type="ECO:0000256" key="1">
    <source>
        <dbReference type="ARBA" id="ARBA00022737"/>
    </source>
</evidence>
<evidence type="ECO:0000256" key="2">
    <source>
        <dbReference type="ARBA" id="ARBA00022837"/>
    </source>
</evidence>
<dbReference type="InterPro" id="IPR011992">
    <property type="entry name" value="EF-hand-dom_pair"/>
</dbReference>
<reference evidence="4 5" key="1">
    <citation type="submission" date="2020-08" db="EMBL/GenBank/DDBJ databases">
        <authorList>
            <person name="Hejnol A."/>
        </authorList>
    </citation>
    <scope>NUCLEOTIDE SEQUENCE [LARGE SCALE GENOMIC DNA]</scope>
</reference>
<sequence>MNEENNKLIDKVFSSYDENAKGFLTQLEIKFAICSLFGYKPSKYEVNSLIERYGSDHETGLNKNGFRNAVLVKFKEFSEDENIRQSFLCFDDARRGFLTLDQVYSIFVKVAPNLNKRLVENAFRHIDSDGDGRVTYNDFESMMKCAR</sequence>
<keyword evidence="5" id="KW-1185">Reference proteome</keyword>
<keyword evidence="1" id="KW-0677">Repeat</keyword>
<dbReference type="PANTHER" id="PTHR23048">
    <property type="entry name" value="MYOSIN LIGHT CHAIN 1, 3"/>
    <property type="match status" value="1"/>
</dbReference>
<evidence type="ECO:0000313" key="4">
    <source>
        <dbReference type="EMBL" id="CAD5121544.1"/>
    </source>
</evidence>
<evidence type="ECO:0000259" key="3">
    <source>
        <dbReference type="PROSITE" id="PS50222"/>
    </source>
</evidence>
<gene>
    <name evidence="4" type="ORF">DGYR_LOCUS9487</name>
</gene>
<dbReference type="OrthoDB" id="26525at2759"/>
<feature type="domain" description="EF-hand" evidence="3">
    <location>
        <begin position="114"/>
        <end position="147"/>
    </location>
</feature>
<dbReference type="SMART" id="SM00054">
    <property type="entry name" value="EFh"/>
    <property type="match status" value="2"/>
</dbReference>
<comment type="caution">
    <text evidence="4">The sequence shown here is derived from an EMBL/GenBank/DDBJ whole genome shotgun (WGS) entry which is preliminary data.</text>
</comment>